<keyword evidence="3" id="KW-0067">ATP-binding</keyword>
<proteinExistence type="predicted"/>
<evidence type="ECO:0000313" key="4">
    <source>
        <dbReference type="EMBL" id="SVD91489.1"/>
    </source>
</evidence>
<keyword evidence="2" id="KW-0547">Nucleotide-binding</keyword>
<accession>A0A382Z8I2</accession>
<name>A0A382Z8I2_9ZZZZ</name>
<feature type="non-terminal residue" evidence="4">
    <location>
        <position position="259"/>
    </location>
</feature>
<evidence type="ECO:0000256" key="2">
    <source>
        <dbReference type="ARBA" id="ARBA00022741"/>
    </source>
</evidence>
<evidence type="ECO:0000256" key="1">
    <source>
        <dbReference type="ARBA" id="ARBA00022705"/>
    </source>
</evidence>
<reference evidence="4" key="1">
    <citation type="submission" date="2018-05" db="EMBL/GenBank/DDBJ databases">
        <authorList>
            <person name="Lanie J.A."/>
            <person name="Ng W.-L."/>
            <person name="Kazmierczak K.M."/>
            <person name="Andrzejewski T.M."/>
            <person name="Davidsen T.M."/>
            <person name="Wayne K.J."/>
            <person name="Tettelin H."/>
            <person name="Glass J.I."/>
            <person name="Rusch D."/>
            <person name="Podicherti R."/>
            <person name="Tsui H.-C.T."/>
            <person name="Winkler M.E."/>
        </authorList>
    </citation>
    <scope>NUCLEOTIDE SEQUENCE</scope>
</reference>
<dbReference type="Gene3D" id="1.10.8.60">
    <property type="match status" value="1"/>
</dbReference>
<dbReference type="GO" id="GO:0006281">
    <property type="term" value="P:DNA repair"/>
    <property type="evidence" value="ECO:0007669"/>
    <property type="project" value="TreeGrafter"/>
</dbReference>
<dbReference type="EMBL" id="UINC01181678">
    <property type="protein sequence ID" value="SVD91489.1"/>
    <property type="molecule type" value="Genomic_DNA"/>
</dbReference>
<dbReference type="GO" id="GO:0005663">
    <property type="term" value="C:DNA replication factor C complex"/>
    <property type="evidence" value="ECO:0007669"/>
    <property type="project" value="TreeGrafter"/>
</dbReference>
<dbReference type="InterPro" id="IPR050238">
    <property type="entry name" value="DNA_Rep/Repair_Clamp_Loader"/>
</dbReference>
<evidence type="ECO:0008006" key="5">
    <source>
        <dbReference type="Google" id="ProtNLM"/>
    </source>
</evidence>
<dbReference type="SUPFAM" id="SSF52540">
    <property type="entry name" value="P-loop containing nucleoside triphosphate hydrolases"/>
    <property type="match status" value="1"/>
</dbReference>
<organism evidence="4">
    <name type="scientific">marine metagenome</name>
    <dbReference type="NCBI Taxonomy" id="408172"/>
    <lineage>
        <taxon>unclassified sequences</taxon>
        <taxon>metagenomes</taxon>
        <taxon>ecological metagenomes</taxon>
    </lineage>
</organism>
<protein>
    <recommendedName>
        <fullName evidence="5">Replication factor C small subunit</fullName>
    </recommendedName>
</protein>
<dbReference type="Pfam" id="PF21960">
    <property type="entry name" value="RCF1-5-like_lid"/>
    <property type="match status" value="1"/>
</dbReference>
<dbReference type="AlphaFoldDB" id="A0A382Z8I2"/>
<feature type="non-terminal residue" evidence="4">
    <location>
        <position position="1"/>
    </location>
</feature>
<gene>
    <name evidence="4" type="ORF">METZ01_LOCUS444343</name>
</gene>
<dbReference type="GO" id="GO:0005524">
    <property type="term" value="F:ATP binding"/>
    <property type="evidence" value="ECO:0007669"/>
    <property type="project" value="UniProtKB-KW"/>
</dbReference>
<sequence>ARQAGAMKTFEEFLRPAGLQSSDTLASRTSLDAFDRNMWSGDVGEAPCGEEIPMEFGRAPVSRLIVIEDADHLGFRRQPYLRRMMESESHTTRFIFTARAPSRIIDALRSRMQHIRIPAIESDEIVATVRKVASLENITLAEGMAEDLAHIADGNLRKALFTTELLARRNMTGERNRLYEVVSESTLQHARRMIELALRGRVIEWRWEKQQGRNIKTLEGAMGQLDEMMGAHALDAEDIVHQIHMELVGSRLMLAPELR</sequence>
<keyword evidence="1" id="KW-0235">DNA replication</keyword>
<dbReference type="GO" id="GO:0006261">
    <property type="term" value="P:DNA-templated DNA replication"/>
    <property type="evidence" value="ECO:0007669"/>
    <property type="project" value="TreeGrafter"/>
</dbReference>
<dbReference type="PANTHER" id="PTHR11669">
    <property type="entry name" value="REPLICATION FACTOR C / DNA POLYMERASE III GAMMA-TAU SUBUNIT"/>
    <property type="match status" value="1"/>
</dbReference>
<dbReference type="PANTHER" id="PTHR11669:SF20">
    <property type="entry name" value="REPLICATION FACTOR C SUBUNIT 4"/>
    <property type="match status" value="1"/>
</dbReference>
<dbReference type="InterPro" id="IPR027417">
    <property type="entry name" value="P-loop_NTPase"/>
</dbReference>
<dbReference type="GO" id="GO:0003689">
    <property type="term" value="F:DNA clamp loader activity"/>
    <property type="evidence" value="ECO:0007669"/>
    <property type="project" value="TreeGrafter"/>
</dbReference>
<dbReference type="Gene3D" id="3.40.50.300">
    <property type="entry name" value="P-loop containing nucleotide triphosphate hydrolases"/>
    <property type="match status" value="1"/>
</dbReference>
<evidence type="ECO:0000256" key="3">
    <source>
        <dbReference type="ARBA" id="ARBA00022840"/>
    </source>
</evidence>